<dbReference type="PANTHER" id="PTHR30055:SF222">
    <property type="entry name" value="REGULATORY PROTEIN"/>
    <property type="match status" value="1"/>
</dbReference>
<dbReference type="GO" id="GO:0003677">
    <property type="term" value="F:DNA binding"/>
    <property type="evidence" value="ECO:0007669"/>
    <property type="project" value="UniProtKB-UniRule"/>
</dbReference>
<feature type="domain" description="HTH tetR-type" evidence="3">
    <location>
        <begin position="8"/>
        <end position="68"/>
    </location>
</feature>
<evidence type="ECO:0000313" key="5">
    <source>
        <dbReference type="Proteomes" id="UP000002408"/>
    </source>
</evidence>
<dbReference type="Gene3D" id="1.10.357.10">
    <property type="entry name" value="Tetracycline Repressor, domain 2"/>
    <property type="match status" value="1"/>
</dbReference>
<dbReference type="RefSeq" id="WP_012106838.1">
    <property type="nucleotide sequence ID" value="NC_009712.1"/>
</dbReference>
<dbReference type="PANTHER" id="PTHR30055">
    <property type="entry name" value="HTH-TYPE TRANSCRIPTIONAL REGULATOR RUTR"/>
    <property type="match status" value="1"/>
</dbReference>
<dbReference type="SUPFAM" id="SSF48498">
    <property type="entry name" value="Tetracyclin repressor-like, C-terminal domain"/>
    <property type="match status" value="1"/>
</dbReference>
<accession>A7I7U5</accession>
<organism evidence="4 5">
    <name type="scientific">Methanoregula boonei (strain DSM 21154 / JCM 14090 / 6A8)</name>
    <dbReference type="NCBI Taxonomy" id="456442"/>
    <lineage>
        <taxon>Archaea</taxon>
        <taxon>Methanobacteriati</taxon>
        <taxon>Methanobacteriota</taxon>
        <taxon>Stenosarchaea group</taxon>
        <taxon>Methanomicrobia</taxon>
        <taxon>Methanomicrobiales</taxon>
        <taxon>Methanoregulaceae</taxon>
        <taxon>Methanoregula</taxon>
    </lineage>
</organism>
<reference evidence="5" key="1">
    <citation type="journal article" date="2015" name="Microbiology">
        <title>Genome of Methanoregula boonei 6A8 reveals adaptations to oligotrophic peatland environments.</title>
        <authorList>
            <person name="Braeuer S."/>
            <person name="Cadillo-Quiroz H."/>
            <person name="Kyrpides N."/>
            <person name="Woyke T."/>
            <person name="Goodwin L."/>
            <person name="Detter C."/>
            <person name="Podell S."/>
            <person name="Yavitt J.B."/>
            <person name="Zinder S.H."/>
        </authorList>
    </citation>
    <scope>NUCLEOTIDE SEQUENCE [LARGE SCALE GENOMIC DNA]</scope>
    <source>
        <strain evidence="5">DSM 21154 / JCM 14090 / 6A8</strain>
    </source>
</reference>
<dbReference type="Pfam" id="PF16295">
    <property type="entry name" value="TetR_C_10"/>
    <property type="match status" value="1"/>
</dbReference>
<evidence type="ECO:0000313" key="4">
    <source>
        <dbReference type="EMBL" id="ABS55806.1"/>
    </source>
</evidence>
<dbReference type="InterPro" id="IPR009057">
    <property type="entry name" value="Homeodomain-like_sf"/>
</dbReference>
<sequence>MSGTEPAHEKRDAILRTALVLFCERGFHGTPTSLISREAGVATGTLFFYFPTKEELIDTLYRQIKGEAGAALKTGIDNEPAIQQKLCRVWENAIAWVTENPDKYRFMEQFAHSPFVSSTAHEEGMSHFLFLLELIREGIREGIIRDYDPALLCSILATSLSGIAPRITAEKDSAQKTLLTRQALAFLWNGLAAHPDACASPEDQETKKNKRGKRP</sequence>
<dbReference type="InterPro" id="IPR050109">
    <property type="entry name" value="HTH-type_TetR-like_transc_reg"/>
</dbReference>
<evidence type="ECO:0000256" key="1">
    <source>
        <dbReference type="ARBA" id="ARBA00023125"/>
    </source>
</evidence>
<proteinExistence type="predicted"/>
<dbReference type="SUPFAM" id="SSF46689">
    <property type="entry name" value="Homeodomain-like"/>
    <property type="match status" value="1"/>
</dbReference>
<dbReference type="InterPro" id="IPR036271">
    <property type="entry name" value="Tet_transcr_reg_TetR-rel_C_sf"/>
</dbReference>
<keyword evidence="1 2" id="KW-0238">DNA-binding</keyword>
<dbReference type="eggNOG" id="arCOG02645">
    <property type="taxonomic scope" value="Archaea"/>
</dbReference>
<dbReference type="HOGENOM" id="CLU_069356_12_9_2"/>
<evidence type="ECO:0000256" key="2">
    <source>
        <dbReference type="PROSITE-ProRule" id="PRU00335"/>
    </source>
</evidence>
<dbReference type="InterPro" id="IPR001647">
    <property type="entry name" value="HTH_TetR"/>
</dbReference>
<name>A7I7U5_METB6</name>
<evidence type="ECO:0000259" key="3">
    <source>
        <dbReference type="PROSITE" id="PS50977"/>
    </source>
</evidence>
<dbReference type="OrthoDB" id="135877at2157"/>
<dbReference type="Proteomes" id="UP000002408">
    <property type="component" value="Chromosome"/>
</dbReference>
<dbReference type="KEGG" id="mbn:Mboo_1288"/>
<dbReference type="GeneID" id="5409949"/>
<dbReference type="PROSITE" id="PS50977">
    <property type="entry name" value="HTH_TETR_2"/>
    <property type="match status" value="1"/>
</dbReference>
<feature type="DNA-binding region" description="H-T-H motif" evidence="2">
    <location>
        <begin position="31"/>
        <end position="50"/>
    </location>
</feature>
<gene>
    <name evidence="4" type="ordered locus">Mboo_1288</name>
</gene>
<dbReference type="PRINTS" id="PR00455">
    <property type="entry name" value="HTHTETR"/>
</dbReference>
<dbReference type="InterPro" id="IPR032551">
    <property type="entry name" value="BscR_C"/>
</dbReference>
<dbReference type="STRING" id="456442.Mboo_1288"/>
<dbReference type="EMBL" id="CP000780">
    <property type="protein sequence ID" value="ABS55806.1"/>
    <property type="molecule type" value="Genomic_DNA"/>
</dbReference>
<dbReference type="AlphaFoldDB" id="A7I7U5"/>
<dbReference type="Pfam" id="PF00440">
    <property type="entry name" value="TetR_N"/>
    <property type="match status" value="1"/>
</dbReference>
<protein>
    <submittedName>
        <fullName evidence="4">Transcriptional regulator, TetR family</fullName>
    </submittedName>
</protein>
<keyword evidence="5" id="KW-1185">Reference proteome</keyword>